<dbReference type="InterPro" id="IPR009057">
    <property type="entry name" value="Homeodomain-like_sf"/>
</dbReference>
<dbReference type="Pfam" id="PF12833">
    <property type="entry name" value="HTH_18"/>
    <property type="match status" value="1"/>
</dbReference>
<dbReference type="Proteomes" id="UP001324533">
    <property type="component" value="Chromosome"/>
</dbReference>
<name>A0ABZ0VCJ7_9MICO</name>
<reference evidence="5 6" key="1">
    <citation type="submission" date="2023-06" db="EMBL/GenBank/DDBJ databases">
        <title>Rock-solubilizing bacteria, Microbacterium invictum, promotes re-establishment of vegetation in rocky wasteland by accelerating rock bio-weathering and reshaping soil bacterial community.</title>
        <authorList>
            <person name="Liu C."/>
        </authorList>
    </citation>
    <scope>NUCLEOTIDE SEQUENCE [LARGE SCALE GENOMIC DNA]</scope>
    <source>
        <strain evidence="5 6">X-18</strain>
    </source>
</reference>
<dbReference type="EMBL" id="CP139779">
    <property type="protein sequence ID" value="WQB70517.1"/>
    <property type="molecule type" value="Genomic_DNA"/>
</dbReference>
<dbReference type="RefSeq" id="WP_322410659.1">
    <property type="nucleotide sequence ID" value="NZ_CP139779.1"/>
</dbReference>
<dbReference type="PANTHER" id="PTHR47504">
    <property type="entry name" value="RIGHT ORIGIN-BINDING PROTEIN"/>
    <property type="match status" value="1"/>
</dbReference>
<dbReference type="SUPFAM" id="SSF46689">
    <property type="entry name" value="Homeodomain-like"/>
    <property type="match status" value="1"/>
</dbReference>
<keyword evidence="3" id="KW-0804">Transcription</keyword>
<keyword evidence="6" id="KW-1185">Reference proteome</keyword>
<gene>
    <name evidence="5" type="ORF">T9R20_00725</name>
</gene>
<keyword evidence="2" id="KW-0238">DNA-binding</keyword>
<protein>
    <submittedName>
        <fullName evidence="5">Helix-turn-helix domain-containing protein</fullName>
    </submittedName>
</protein>
<feature type="domain" description="HTH araC/xylS-type" evidence="4">
    <location>
        <begin position="5"/>
        <end position="86"/>
    </location>
</feature>
<evidence type="ECO:0000313" key="6">
    <source>
        <dbReference type="Proteomes" id="UP001324533"/>
    </source>
</evidence>
<evidence type="ECO:0000256" key="1">
    <source>
        <dbReference type="ARBA" id="ARBA00023015"/>
    </source>
</evidence>
<dbReference type="InterPro" id="IPR018060">
    <property type="entry name" value="HTH_AraC"/>
</dbReference>
<dbReference type="SMART" id="SM00342">
    <property type="entry name" value="HTH_ARAC"/>
    <property type="match status" value="1"/>
</dbReference>
<dbReference type="PANTHER" id="PTHR47504:SF5">
    <property type="entry name" value="RIGHT ORIGIN-BINDING PROTEIN"/>
    <property type="match status" value="1"/>
</dbReference>
<proteinExistence type="predicted"/>
<dbReference type="InterPro" id="IPR050959">
    <property type="entry name" value="MarA-like"/>
</dbReference>
<dbReference type="Gene3D" id="1.10.10.60">
    <property type="entry name" value="Homeodomain-like"/>
    <property type="match status" value="1"/>
</dbReference>
<keyword evidence="1" id="KW-0805">Transcription regulation</keyword>
<sequence length="86" mass="9545">MERLNRAMALVEQQLEGEVDVRRASQIALMSEHHFRRMFSALAGMSLSEYLRRRRMTIAAASVVSGAEALQDVAVRIGYGSADAFS</sequence>
<evidence type="ECO:0000256" key="3">
    <source>
        <dbReference type="ARBA" id="ARBA00023163"/>
    </source>
</evidence>
<organism evidence="5 6">
    <name type="scientific">Microbacterium invictum</name>
    <dbReference type="NCBI Taxonomy" id="515415"/>
    <lineage>
        <taxon>Bacteria</taxon>
        <taxon>Bacillati</taxon>
        <taxon>Actinomycetota</taxon>
        <taxon>Actinomycetes</taxon>
        <taxon>Micrococcales</taxon>
        <taxon>Microbacteriaceae</taxon>
        <taxon>Microbacterium</taxon>
    </lineage>
</organism>
<evidence type="ECO:0000256" key="2">
    <source>
        <dbReference type="ARBA" id="ARBA00023125"/>
    </source>
</evidence>
<dbReference type="PROSITE" id="PS01124">
    <property type="entry name" value="HTH_ARAC_FAMILY_2"/>
    <property type="match status" value="1"/>
</dbReference>
<evidence type="ECO:0000259" key="4">
    <source>
        <dbReference type="PROSITE" id="PS01124"/>
    </source>
</evidence>
<accession>A0ABZ0VCJ7</accession>
<evidence type="ECO:0000313" key="5">
    <source>
        <dbReference type="EMBL" id="WQB70517.1"/>
    </source>
</evidence>